<accession>A0A6C0IQZ7</accession>
<proteinExistence type="predicted"/>
<dbReference type="AlphaFoldDB" id="A0A6C0IQZ7"/>
<sequence>MSLNVLKNKTNALYLKNKSKSNKQNKYFKPQFMNCCNVNKTHFLSNNGFSVNGGLRPNTYIGKQYLMSSPNMQYDSNSQYVKPSVVNHSAHIKRKIARAKVVVKPIDSGTIMNHSQGSYIERIKSCNSDIFDVNQDHKYENMKRDCKDCKPQDVIYTKNTKQPLSMEEYINYKKKPCLKYIPKMRGIGKTSCVILD</sequence>
<protein>
    <submittedName>
        <fullName evidence="1">Uncharacterized protein</fullName>
    </submittedName>
</protein>
<reference evidence="1" key="1">
    <citation type="journal article" date="2020" name="Nature">
        <title>Giant virus diversity and host interactions through global metagenomics.</title>
        <authorList>
            <person name="Schulz F."/>
            <person name="Roux S."/>
            <person name="Paez-Espino D."/>
            <person name="Jungbluth S."/>
            <person name="Walsh D.A."/>
            <person name="Denef V.J."/>
            <person name="McMahon K.D."/>
            <person name="Konstantinidis K.T."/>
            <person name="Eloe-Fadrosh E.A."/>
            <person name="Kyrpides N.C."/>
            <person name="Woyke T."/>
        </authorList>
    </citation>
    <scope>NUCLEOTIDE SEQUENCE</scope>
    <source>
        <strain evidence="1">GVMAG-M-3300024258-14</strain>
    </source>
</reference>
<organism evidence="1">
    <name type="scientific">viral metagenome</name>
    <dbReference type="NCBI Taxonomy" id="1070528"/>
    <lineage>
        <taxon>unclassified sequences</taxon>
        <taxon>metagenomes</taxon>
        <taxon>organismal metagenomes</taxon>
    </lineage>
</organism>
<dbReference type="EMBL" id="MN740211">
    <property type="protein sequence ID" value="QHT93933.1"/>
    <property type="molecule type" value="Genomic_DNA"/>
</dbReference>
<evidence type="ECO:0000313" key="1">
    <source>
        <dbReference type="EMBL" id="QHT93933.1"/>
    </source>
</evidence>
<name>A0A6C0IQZ7_9ZZZZ</name>